<dbReference type="Proteomes" id="UP000253383">
    <property type="component" value="Unassembled WGS sequence"/>
</dbReference>
<evidence type="ECO:0000313" key="1">
    <source>
        <dbReference type="EMBL" id="RCR68016.1"/>
    </source>
</evidence>
<sequence>MFVRIKSESELVSYFEVPENLSSLELQDKITFQLSQIFSNFFNAYAKAYNRRFGRKGALEVVGDFITG</sequence>
<name>A0A368JLS3_9BACT</name>
<organism evidence="1 2">
    <name type="scientific">Larkinella punicea</name>
    <dbReference type="NCBI Taxonomy" id="2315727"/>
    <lineage>
        <taxon>Bacteria</taxon>
        <taxon>Pseudomonadati</taxon>
        <taxon>Bacteroidota</taxon>
        <taxon>Cytophagia</taxon>
        <taxon>Cytophagales</taxon>
        <taxon>Spirosomataceae</taxon>
        <taxon>Larkinella</taxon>
    </lineage>
</organism>
<dbReference type="EMBL" id="QOWE01000015">
    <property type="protein sequence ID" value="RCR68016.1"/>
    <property type="molecule type" value="Genomic_DNA"/>
</dbReference>
<protein>
    <submittedName>
        <fullName evidence="1">Uncharacterized protein</fullName>
    </submittedName>
</protein>
<dbReference type="AlphaFoldDB" id="A0A368JLS3"/>
<keyword evidence="2" id="KW-1185">Reference proteome</keyword>
<evidence type="ECO:0000313" key="2">
    <source>
        <dbReference type="Proteomes" id="UP000253383"/>
    </source>
</evidence>
<proteinExistence type="predicted"/>
<comment type="caution">
    <text evidence="1">The sequence shown here is derived from an EMBL/GenBank/DDBJ whole genome shotgun (WGS) entry which is preliminary data.</text>
</comment>
<reference evidence="1 2" key="1">
    <citation type="submission" date="2018-07" db="EMBL/GenBank/DDBJ databases">
        <title>Genome analysis of Larkinella rosea.</title>
        <authorList>
            <person name="Zhou Z."/>
            <person name="Wang G."/>
        </authorList>
    </citation>
    <scope>NUCLEOTIDE SEQUENCE [LARGE SCALE GENOMIC DNA]</scope>
    <source>
        <strain evidence="2">zzj9</strain>
    </source>
</reference>
<gene>
    <name evidence="1" type="ORF">DUE52_18275</name>
</gene>
<accession>A0A368JLS3</accession>